<dbReference type="Proteomes" id="UP000548326">
    <property type="component" value="Unassembled WGS sequence"/>
</dbReference>
<dbReference type="EMBL" id="JACHCB010000013">
    <property type="protein sequence ID" value="MBB6111637.1"/>
    <property type="molecule type" value="Genomic_DNA"/>
</dbReference>
<evidence type="ECO:0000313" key="3">
    <source>
        <dbReference type="Proteomes" id="UP000541583"/>
    </source>
</evidence>
<dbReference type="STRING" id="354630.SAMN05421821_11384"/>
<evidence type="ECO:0000313" key="4">
    <source>
        <dbReference type="Proteomes" id="UP000548326"/>
    </source>
</evidence>
<sequence length="65" mass="7577">MKKDLNHFKQALAAQDDQSILDNEALTTINGGDKEYKPLYHDPEKKNIWTKSSVIFDQDNNYYSK</sequence>
<dbReference type="AlphaFoldDB" id="A0A1N7E7M2"/>
<dbReference type="EMBL" id="JACHCA010000019">
    <property type="protein sequence ID" value="MBB6131043.1"/>
    <property type="molecule type" value="Genomic_DNA"/>
</dbReference>
<dbReference type="OrthoDB" id="9848604at2"/>
<organism evidence="2 4">
    <name type="scientific">Mucilaginibacter lappiensis</name>
    <dbReference type="NCBI Taxonomy" id="354630"/>
    <lineage>
        <taxon>Bacteria</taxon>
        <taxon>Pseudomonadati</taxon>
        <taxon>Bacteroidota</taxon>
        <taxon>Sphingobacteriia</taxon>
        <taxon>Sphingobacteriales</taxon>
        <taxon>Sphingobacteriaceae</taxon>
        <taxon>Mucilaginibacter</taxon>
    </lineage>
</organism>
<evidence type="ECO:0000313" key="2">
    <source>
        <dbReference type="EMBL" id="MBB6131043.1"/>
    </source>
</evidence>
<dbReference type="Proteomes" id="UP000541583">
    <property type="component" value="Unassembled WGS sequence"/>
</dbReference>
<proteinExistence type="predicted"/>
<comment type="caution">
    <text evidence="2">The sequence shown here is derived from an EMBL/GenBank/DDBJ whole genome shotgun (WGS) entry which is preliminary data.</text>
</comment>
<reference evidence="3 4" key="1">
    <citation type="submission" date="2020-08" db="EMBL/GenBank/DDBJ databases">
        <title>Genomic Encyclopedia of Type Strains, Phase IV (KMG-V): Genome sequencing to study the core and pangenomes of soil and plant-associated prokaryotes.</title>
        <authorList>
            <person name="Whitman W."/>
        </authorList>
    </citation>
    <scope>NUCLEOTIDE SEQUENCE [LARGE SCALE GENOMIC DNA]</scope>
    <source>
        <strain evidence="1 3">ANJLi2</strain>
        <strain evidence="2 4">MP601</strain>
    </source>
</reference>
<gene>
    <name evidence="2" type="ORF">HDF22_005194</name>
    <name evidence="1" type="ORF">HDF23_004408</name>
</gene>
<dbReference type="RefSeq" id="WP_076376238.1">
    <property type="nucleotide sequence ID" value="NZ_FTMG01000013.1"/>
</dbReference>
<protein>
    <submittedName>
        <fullName evidence="2">Uncharacterized protein</fullName>
    </submittedName>
</protein>
<evidence type="ECO:0000313" key="1">
    <source>
        <dbReference type="EMBL" id="MBB6111637.1"/>
    </source>
</evidence>
<name>A0A1N7E7M2_9SPHI</name>
<keyword evidence="3" id="KW-1185">Reference proteome</keyword>
<accession>A0A1N7E7M2</accession>